<name>X5H3X5_9RICK</name>
<protein>
    <submittedName>
        <fullName evidence="11">ABC transporter family protein</fullName>
    </submittedName>
</protein>
<dbReference type="InterPro" id="IPR003439">
    <property type="entry name" value="ABC_transporter-like_ATP-bd"/>
</dbReference>
<dbReference type="InterPro" id="IPR015853">
    <property type="entry name" value="ABC_transpr_FbpC"/>
</dbReference>
<dbReference type="AlphaFoldDB" id="X5H3X5"/>
<keyword evidence="3" id="KW-0410">Iron transport</keyword>
<evidence type="ECO:0000256" key="3">
    <source>
        <dbReference type="ARBA" id="ARBA00022496"/>
    </source>
</evidence>
<dbReference type="HOGENOM" id="CLU_000604_1_1_5"/>
<sequence length="337" mass="37808">MSLSLQGVAHNYQNFSLKNICFDCDTGQIVCLIGESGSGKSTLLRLISGLESPIAGSIKILDKMVFHFSDKVSLPPEQRNIAMIFQHSSLFPNKTVFDNVQFAVNKGNPRKIASEMLELVGMSQYSNSMPFQISGGQQQLVTLARAFAQFPGILLLDEPFSSLDATLRMNIREKVISLIKEKGLTTVIVTHDPYEALEVSDKLVVIRDGKIIMTGLPDEVYDKPKDHKTAELFGIINPVEGRIVEGEFLCDFGKYQMNSRVPDAIAKNAYVRPEGIKVCSSAEGVEAVVCEVRKFSRMIRVELGGKRYWIKSFLDILPRKYDRIFLRLEVENLIFFN</sequence>
<evidence type="ECO:0000313" key="12">
    <source>
        <dbReference type="Proteomes" id="UP000023755"/>
    </source>
</evidence>
<keyword evidence="8" id="KW-0472">Membrane</keyword>
<dbReference type="RefSeq" id="WP_038559426.1">
    <property type="nucleotide sequence ID" value="NZ_CP007481.1"/>
</dbReference>
<dbReference type="InterPro" id="IPR027417">
    <property type="entry name" value="P-loop_NTPase"/>
</dbReference>
<evidence type="ECO:0000313" key="11">
    <source>
        <dbReference type="EMBL" id="AHX11398.1"/>
    </source>
</evidence>
<dbReference type="STRING" id="1286528.NHE_0454"/>
<feature type="domain" description="ABC transporter" evidence="10">
    <location>
        <begin position="1"/>
        <end position="233"/>
    </location>
</feature>
<gene>
    <name evidence="11" type="ORF">NHE_0454</name>
</gene>
<dbReference type="InterPro" id="IPR003593">
    <property type="entry name" value="AAA+_ATPase"/>
</dbReference>
<keyword evidence="2" id="KW-1003">Cell membrane</keyword>
<dbReference type="GO" id="GO:0015408">
    <property type="term" value="F:ABC-type ferric iron transporter activity"/>
    <property type="evidence" value="ECO:0007669"/>
    <property type="project" value="InterPro"/>
</dbReference>
<dbReference type="InterPro" id="IPR050093">
    <property type="entry name" value="ABC_SmlMolc_Importer"/>
</dbReference>
<dbReference type="SMART" id="SM00382">
    <property type="entry name" value="AAA"/>
    <property type="match status" value="1"/>
</dbReference>
<proteinExistence type="predicted"/>
<accession>X5H3X5</accession>
<reference evidence="11 12" key="1">
    <citation type="submission" date="2014-03" db="EMBL/GenBank/DDBJ databases">
        <title>Sequencing and Comparison of Genomes and Transcriptome Profiles of Human Ehrlichiosis Agents.</title>
        <authorList>
            <person name="Lin M."/>
            <person name="Daugherty S.C."/>
            <person name="Nagaraj S."/>
            <person name="Cheng Z."/>
            <person name="Xiong Q."/>
            <person name="Lin F.-Y."/>
            <person name="Sengamalay N."/>
            <person name="Ott S."/>
            <person name="Godinez A."/>
            <person name="Tallon L.J."/>
            <person name="Sadzewicz L."/>
            <person name="Fraser C.M."/>
            <person name="Dunning Hotopp J.C."/>
            <person name="Rikihisa Y."/>
        </authorList>
    </citation>
    <scope>NUCLEOTIDE SEQUENCE [LARGE SCALE GENOMIC DNA]</scope>
    <source>
        <strain evidence="11 12">Oregon</strain>
    </source>
</reference>
<dbReference type="OrthoDB" id="9802264at2"/>
<keyword evidence="6" id="KW-0408">Iron</keyword>
<evidence type="ECO:0000256" key="1">
    <source>
        <dbReference type="ARBA" id="ARBA00022448"/>
    </source>
</evidence>
<dbReference type="PROSITE" id="PS50893">
    <property type="entry name" value="ABC_TRANSPORTER_2"/>
    <property type="match status" value="1"/>
</dbReference>
<keyword evidence="12" id="KW-1185">Reference proteome</keyword>
<dbReference type="GO" id="GO:0016020">
    <property type="term" value="C:membrane"/>
    <property type="evidence" value="ECO:0007669"/>
    <property type="project" value="InterPro"/>
</dbReference>
<organism evidence="11 12">
    <name type="scientific">Neorickettsia helminthoeca str. Oregon</name>
    <dbReference type="NCBI Taxonomy" id="1286528"/>
    <lineage>
        <taxon>Bacteria</taxon>
        <taxon>Pseudomonadati</taxon>
        <taxon>Pseudomonadota</taxon>
        <taxon>Alphaproteobacteria</taxon>
        <taxon>Rickettsiales</taxon>
        <taxon>Anaplasmataceae</taxon>
        <taxon>Neorickettsia</taxon>
    </lineage>
</organism>
<dbReference type="GO" id="GO:0016887">
    <property type="term" value="F:ATP hydrolysis activity"/>
    <property type="evidence" value="ECO:0007669"/>
    <property type="project" value="InterPro"/>
</dbReference>
<dbReference type="Pfam" id="PF00005">
    <property type="entry name" value="ABC_tran"/>
    <property type="match status" value="1"/>
</dbReference>
<dbReference type="EMBL" id="CP007481">
    <property type="protein sequence ID" value="AHX11398.1"/>
    <property type="molecule type" value="Genomic_DNA"/>
</dbReference>
<evidence type="ECO:0000256" key="6">
    <source>
        <dbReference type="ARBA" id="ARBA00023004"/>
    </source>
</evidence>
<dbReference type="Proteomes" id="UP000023755">
    <property type="component" value="Chromosome"/>
</dbReference>
<keyword evidence="1" id="KW-0813">Transport</keyword>
<dbReference type="PANTHER" id="PTHR42781">
    <property type="entry name" value="SPERMIDINE/PUTRESCINE IMPORT ATP-BINDING PROTEIN POTA"/>
    <property type="match status" value="1"/>
</dbReference>
<evidence type="ECO:0000256" key="4">
    <source>
        <dbReference type="ARBA" id="ARBA00022741"/>
    </source>
</evidence>
<keyword evidence="4" id="KW-0547">Nucleotide-binding</keyword>
<keyword evidence="7" id="KW-0406">Ion transport</keyword>
<dbReference type="CDD" id="cd03259">
    <property type="entry name" value="ABC_Carb_Solutes_like"/>
    <property type="match status" value="1"/>
</dbReference>
<evidence type="ECO:0000256" key="8">
    <source>
        <dbReference type="ARBA" id="ARBA00023136"/>
    </source>
</evidence>
<dbReference type="PANTHER" id="PTHR42781:SF4">
    <property type="entry name" value="SPERMIDINE_PUTRESCINE IMPORT ATP-BINDING PROTEIN POTA"/>
    <property type="match status" value="1"/>
</dbReference>
<evidence type="ECO:0000256" key="7">
    <source>
        <dbReference type="ARBA" id="ARBA00023065"/>
    </source>
</evidence>
<keyword evidence="5" id="KW-0067">ATP-binding</keyword>
<comment type="function">
    <text evidence="9">Part of an ABC transporter complex. Transmembrane domains (TMD) form a pore in the inner membrane and the ATP-binding domain (NBD) is responsible for energy generation.</text>
</comment>
<dbReference type="Gene3D" id="3.40.50.300">
    <property type="entry name" value="P-loop containing nucleotide triphosphate hydrolases"/>
    <property type="match status" value="1"/>
</dbReference>
<evidence type="ECO:0000256" key="5">
    <source>
        <dbReference type="ARBA" id="ARBA00022840"/>
    </source>
</evidence>
<evidence type="ECO:0000256" key="2">
    <source>
        <dbReference type="ARBA" id="ARBA00022475"/>
    </source>
</evidence>
<dbReference type="SUPFAM" id="SSF52540">
    <property type="entry name" value="P-loop containing nucleoside triphosphate hydrolases"/>
    <property type="match status" value="1"/>
</dbReference>
<dbReference type="GO" id="GO:0005524">
    <property type="term" value="F:ATP binding"/>
    <property type="evidence" value="ECO:0007669"/>
    <property type="project" value="UniProtKB-KW"/>
</dbReference>
<evidence type="ECO:0000259" key="10">
    <source>
        <dbReference type="PROSITE" id="PS50893"/>
    </source>
</evidence>
<dbReference type="KEGG" id="nhm:NHE_0454"/>
<dbReference type="InterPro" id="IPR017871">
    <property type="entry name" value="ABC_transporter-like_CS"/>
</dbReference>
<dbReference type="PROSITE" id="PS00211">
    <property type="entry name" value="ABC_TRANSPORTER_1"/>
    <property type="match status" value="1"/>
</dbReference>
<evidence type="ECO:0000256" key="9">
    <source>
        <dbReference type="ARBA" id="ARBA00024725"/>
    </source>
</evidence>